<gene>
    <name evidence="2" type="ORF">E1292_39540</name>
</gene>
<organism evidence="2 3">
    <name type="scientific">Nonomuraea deserti</name>
    <dbReference type="NCBI Taxonomy" id="1848322"/>
    <lineage>
        <taxon>Bacteria</taxon>
        <taxon>Bacillati</taxon>
        <taxon>Actinomycetota</taxon>
        <taxon>Actinomycetes</taxon>
        <taxon>Streptosporangiales</taxon>
        <taxon>Streptosporangiaceae</taxon>
        <taxon>Nonomuraea</taxon>
    </lineage>
</organism>
<comment type="caution">
    <text evidence="2">The sequence shown here is derived from an EMBL/GenBank/DDBJ whole genome shotgun (WGS) entry which is preliminary data.</text>
</comment>
<evidence type="ECO:0000256" key="1">
    <source>
        <dbReference type="SAM" id="SignalP"/>
    </source>
</evidence>
<dbReference type="AlphaFoldDB" id="A0A4R4URP8"/>
<evidence type="ECO:0000313" key="2">
    <source>
        <dbReference type="EMBL" id="TDC95008.1"/>
    </source>
</evidence>
<accession>A0A4R4URP8</accession>
<feature type="signal peptide" evidence="1">
    <location>
        <begin position="1"/>
        <end position="20"/>
    </location>
</feature>
<dbReference type="Proteomes" id="UP000295258">
    <property type="component" value="Unassembled WGS sequence"/>
</dbReference>
<name>A0A4R4URP8_9ACTN</name>
<protein>
    <recommendedName>
        <fullName evidence="4">CARDB domain-containing protein</fullName>
    </recommendedName>
</protein>
<keyword evidence="1" id="KW-0732">Signal</keyword>
<evidence type="ECO:0000313" key="3">
    <source>
        <dbReference type="Proteomes" id="UP000295258"/>
    </source>
</evidence>
<reference evidence="2 3" key="1">
    <citation type="submission" date="2019-03" db="EMBL/GenBank/DDBJ databases">
        <title>Draft genome sequences of novel Actinobacteria.</title>
        <authorList>
            <person name="Sahin N."/>
            <person name="Ay H."/>
            <person name="Saygin H."/>
        </authorList>
    </citation>
    <scope>NUCLEOTIDE SEQUENCE [LARGE SCALE GENOMIC DNA]</scope>
    <source>
        <strain evidence="2 3">KC310</strain>
    </source>
</reference>
<proteinExistence type="predicted"/>
<feature type="chain" id="PRO_5038852957" description="CARDB domain-containing protein" evidence="1">
    <location>
        <begin position="21"/>
        <end position="142"/>
    </location>
</feature>
<sequence length="142" mass="15885">MIRSLVGTFLVAAAATSLMAVPAGATSSTAGATAVTVTAKPHLIRSKIQFGRCGHTCRIKVRIKNISRTTVVNVRLKARLKINGRHVGTCYDNVGTIRARKARWASCTVRSRSLSRAYDRYLARRSDFNQHVFTTTYYRYYR</sequence>
<dbReference type="RefSeq" id="WP_132603665.1">
    <property type="nucleotide sequence ID" value="NZ_SMKO01000174.1"/>
</dbReference>
<evidence type="ECO:0008006" key="4">
    <source>
        <dbReference type="Google" id="ProtNLM"/>
    </source>
</evidence>
<keyword evidence="3" id="KW-1185">Reference proteome</keyword>
<dbReference type="EMBL" id="SMKO01000174">
    <property type="protein sequence ID" value="TDC95008.1"/>
    <property type="molecule type" value="Genomic_DNA"/>
</dbReference>